<proteinExistence type="predicted"/>
<protein>
    <submittedName>
        <fullName evidence="1">Uncharacterized protein</fullName>
    </submittedName>
</protein>
<reference evidence="1" key="1">
    <citation type="journal article" date="2014" name="Front. Microbiol.">
        <title>High frequency of phylogenetically diverse reductive dehalogenase-homologous genes in deep subseafloor sedimentary metagenomes.</title>
        <authorList>
            <person name="Kawai M."/>
            <person name="Futagami T."/>
            <person name="Toyoda A."/>
            <person name="Takaki Y."/>
            <person name="Nishi S."/>
            <person name="Hori S."/>
            <person name="Arai W."/>
            <person name="Tsubouchi T."/>
            <person name="Morono Y."/>
            <person name="Uchiyama I."/>
            <person name="Ito T."/>
            <person name="Fujiyama A."/>
            <person name="Inagaki F."/>
            <person name="Takami H."/>
        </authorList>
    </citation>
    <scope>NUCLEOTIDE SEQUENCE</scope>
    <source>
        <strain evidence="1">Expedition CK06-06</strain>
    </source>
</reference>
<dbReference type="AlphaFoldDB" id="X1MJ88"/>
<evidence type="ECO:0000313" key="1">
    <source>
        <dbReference type="EMBL" id="GAI31707.1"/>
    </source>
</evidence>
<accession>X1MJ88</accession>
<feature type="non-terminal residue" evidence="1">
    <location>
        <position position="1"/>
    </location>
</feature>
<name>X1MJ88_9ZZZZ</name>
<sequence>DAARKAYVDGIYKQIDTDTYTGNGALTRQIAVGFKCSRVLITDVTAPYQFMLIPGATIRDIGNALADETTHVYLHATDGFVVGADANLALQPVFSSSIVSSNRFLIPIAVNPPPKTCLL</sequence>
<dbReference type="EMBL" id="BARV01018236">
    <property type="protein sequence ID" value="GAI31707.1"/>
    <property type="molecule type" value="Genomic_DNA"/>
</dbReference>
<comment type="caution">
    <text evidence="1">The sequence shown here is derived from an EMBL/GenBank/DDBJ whole genome shotgun (WGS) entry which is preliminary data.</text>
</comment>
<organism evidence="1">
    <name type="scientific">marine sediment metagenome</name>
    <dbReference type="NCBI Taxonomy" id="412755"/>
    <lineage>
        <taxon>unclassified sequences</taxon>
        <taxon>metagenomes</taxon>
        <taxon>ecological metagenomes</taxon>
    </lineage>
</organism>
<gene>
    <name evidence="1" type="ORF">S06H3_30890</name>
</gene>